<evidence type="ECO:0000256" key="5">
    <source>
        <dbReference type="SAM" id="Phobius"/>
    </source>
</evidence>
<dbReference type="OMA" id="DAMGSEH"/>
<organism>
    <name type="scientific">Pediculus humanus subsp. corporis</name>
    <name type="common">Body louse</name>
    <dbReference type="NCBI Taxonomy" id="121224"/>
    <lineage>
        <taxon>Eukaryota</taxon>
        <taxon>Metazoa</taxon>
        <taxon>Ecdysozoa</taxon>
        <taxon>Arthropoda</taxon>
        <taxon>Hexapoda</taxon>
        <taxon>Insecta</taxon>
        <taxon>Pterygota</taxon>
        <taxon>Neoptera</taxon>
        <taxon>Paraneoptera</taxon>
        <taxon>Psocodea</taxon>
        <taxon>Troctomorpha</taxon>
        <taxon>Phthiraptera</taxon>
        <taxon>Anoplura</taxon>
        <taxon>Pediculidae</taxon>
        <taxon>Pediculus</taxon>
    </lineage>
</organism>
<dbReference type="STRING" id="121224.E0VKB9"/>
<evidence type="ECO:0000256" key="4">
    <source>
        <dbReference type="RuleBase" id="RU367011"/>
    </source>
</evidence>
<keyword evidence="5" id="KW-1133">Transmembrane helix</keyword>
<dbReference type="CDD" id="cd00326">
    <property type="entry name" value="alpha_CA"/>
    <property type="match status" value="1"/>
</dbReference>
<dbReference type="VEuPathDB" id="VectorBase:PHUM259820"/>
<dbReference type="eggNOG" id="KOG0382">
    <property type="taxonomic scope" value="Eukaryota"/>
</dbReference>
<dbReference type="Pfam" id="PF00194">
    <property type="entry name" value="Carb_anhydrase"/>
    <property type="match status" value="1"/>
</dbReference>
<keyword evidence="9" id="KW-1185">Reference proteome</keyword>
<dbReference type="EMBL" id="DS235241">
    <property type="protein sequence ID" value="EEB13825.1"/>
    <property type="molecule type" value="Genomic_DNA"/>
</dbReference>
<dbReference type="GeneID" id="8235374"/>
<dbReference type="RefSeq" id="XP_002426563.1">
    <property type="nucleotide sequence ID" value="XM_002426518.1"/>
</dbReference>
<dbReference type="AlphaFoldDB" id="E0VKB9"/>
<feature type="transmembrane region" description="Helical" evidence="5">
    <location>
        <begin position="6"/>
        <end position="27"/>
    </location>
</feature>
<dbReference type="PANTHER" id="PTHR18952:SF124">
    <property type="entry name" value="CARBONIC ANHYDRASE 7"/>
    <property type="match status" value="1"/>
</dbReference>
<dbReference type="EC" id="4.2.1.1" evidence="4"/>
<dbReference type="SMART" id="SM01057">
    <property type="entry name" value="Carb_anhydrase"/>
    <property type="match status" value="1"/>
</dbReference>
<dbReference type="InterPro" id="IPR023561">
    <property type="entry name" value="Carbonic_anhydrase_a-class"/>
</dbReference>
<dbReference type="KEGG" id="phu:Phum_PHUM259820"/>
<name>E0VKB9_PEDHC</name>
<gene>
    <name evidence="8" type="primary">8235374</name>
    <name evidence="7" type="ORF">Phum_PHUM259820</name>
</gene>
<dbReference type="InParanoid" id="E0VKB9"/>
<evidence type="ECO:0000313" key="8">
    <source>
        <dbReference type="EnsemblMetazoa" id="PHUM259820-PA"/>
    </source>
</evidence>
<accession>E0VKB9</accession>
<evidence type="ECO:0000259" key="6">
    <source>
        <dbReference type="PROSITE" id="PS51144"/>
    </source>
</evidence>
<keyword evidence="3 4" id="KW-0862">Zinc</keyword>
<dbReference type="GO" id="GO:0008270">
    <property type="term" value="F:zinc ion binding"/>
    <property type="evidence" value="ECO:0007669"/>
    <property type="project" value="UniProtKB-UniRule"/>
</dbReference>
<dbReference type="Proteomes" id="UP000009046">
    <property type="component" value="Unassembled WGS sequence"/>
</dbReference>
<dbReference type="OrthoDB" id="429145at2759"/>
<dbReference type="InterPro" id="IPR036398">
    <property type="entry name" value="CA_dom_sf"/>
</dbReference>
<dbReference type="EnsemblMetazoa" id="PHUM259820-RA">
    <property type="protein sequence ID" value="PHUM259820-PA"/>
    <property type="gene ID" value="PHUM259820"/>
</dbReference>
<evidence type="ECO:0000256" key="2">
    <source>
        <dbReference type="ARBA" id="ARBA00022723"/>
    </source>
</evidence>
<dbReference type="GO" id="GO:0004089">
    <property type="term" value="F:carbonate dehydratase activity"/>
    <property type="evidence" value="ECO:0007669"/>
    <property type="project" value="UniProtKB-UniRule"/>
</dbReference>
<dbReference type="CTD" id="8235374"/>
<dbReference type="EMBL" id="AAZO01003007">
    <property type="status" value="NOT_ANNOTATED_CDS"/>
    <property type="molecule type" value="Genomic_DNA"/>
</dbReference>
<keyword evidence="5" id="KW-0812">Transmembrane</keyword>
<dbReference type="PANTHER" id="PTHR18952">
    <property type="entry name" value="CARBONIC ANHYDRASE"/>
    <property type="match status" value="1"/>
</dbReference>
<protein>
    <recommendedName>
        <fullName evidence="4">Carbonic anhydrase</fullName>
        <ecNumber evidence="4">4.2.1.1</ecNumber>
    </recommendedName>
</protein>
<dbReference type="InterPro" id="IPR018338">
    <property type="entry name" value="Carbonic_anhydrase_a-class_CS"/>
</dbReference>
<feature type="transmembrane region" description="Helical" evidence="5">
    <location>
        <begin position="39"/>
        <end position="61"/>
    </location>
</feature>
<dbReference type="InterPro" id="IPR001148">
    <property type="entry name" value="CA_dom"/>
</dbReference>
<comment type="cofactor">
    <cofactor evidence="4">
        <name>Zn(2+)</name>
        <dbReference type="ChEBI" id="CHEBI:29105"/>
    </cofactor>
</comment>
<sequence length="314" mass="35186">MSDRGCFSYIVGGTIKGIIIGGILGALGGLATRQSSRGVIITAMQGAQFLGIVKLIIGALLSPSNWARNFPECSGNMQSPIDISIKNLEKRKTRLPLTWDNYSNVPKTMIIENSKHSVHGNGLWGRVTDTPSITNGPLENRYFFSQFHFHWGKDSSSGSEHTIDGKRYPLELHIVHDRETEPDDDLELDDSPTDLVVVSFMFEVSDKDNHNLRNFLQSVKEVEGSEKKKGFVKPFALDDLIETFSSDYVTYKGSLTTPPCSEGVVWIISSKPLPISERQLAILRRSVRSDNGNLIQNFRPLQNRNGRDMYYVYN</sequence>
<dbReference type="PROSITE" id="PS51144">
    <property type="entry name" value="ALPHA_CA_2"/>
    <property type="match status" value="1"/>
</dbReference>
<reference evidence="8" key="3">
    <citation type="submission" date="2020-05" db="UniProtKB">
        <authorList>
            <consortium name="EnsemblMetazoa"/>
        </authorList>
    </citation>
    <scope>IDENTIFICATION</scope>
    <source>
        <strain evidence="8">USDA</strain>
    </source>
</reference>
<reference evidence="7" key="1">
    <citation type="submission" date="2007-04" db="EMBL/GenBank/DDBJ databases">
        <title>Annotation of Pediculus humanus corporis strain USDA.</title>
        <authorList>
            <person name="Kirkness E."/>
            <person name="Hannick L."/>
            <person name="Hass B."/>
            <person name="Bruggner R."/>
            <person name="Lawson D."/>
            <person name="Bidwell S."/>
            <person name="Joardar V."/>
            <person name="Caler E."/>
            <person name="Walenz B."/>
            <person name="Inman J."/>
            <person name="Schobel S."/>
            <person name="Galinsky K."/>
            <person name="Amedeo P."/>
            <person name="Strausberg R."/>
        </authorList>
    </citation>
    <scope>NUCLEOTIDE SEQUENCE</scope>
    <source>
        <strain evidence="7">USDA</strain>
    </source>
</reference>
<comment type="function">
    <text evidence="4">Reversible hydration of carbon dioxide.</text>
</comment>
<comment type="similarity">
    <text evidence="1 4">Belongs to the alpha-carbonic anhydrase family.</text>
</comment>
<reference evidence="7" key="2">
    <citation type="submission" date="2007-04" db="EMBL/GenBank/DDBJ databases">
        <title>The genome of the human body louse.</title>
        <authorList>
            <consortium name="The Human Body Louse Genome Consortium"/>
            <person name="Kirkness E."/>
            <person name="Walenz B."/>
            <person name="Hass B."/>
            <person name="Bruggner R."/>
            <person name="Strausberg R."/>
        </authorList>
    </citation>
    <scope>NUCLEOTIDE SEQUENCE</scope>
    <source>
        <strain evidence="7">USDA</strain>
    </source>
</reference>
<keyword evidence="4 7" id="KW-0456">Lyase</keyword>
<feature type="domain" description="Alpha-carbonic anhydrase" evidence="6">
    <location>
        <begin position="53"/>
        <end position="313"/>
    </location>
</feature>
<dbReference type="PROSITE" id="PS00162">
    <property type="entry name" value="ALPHA_CA_1"/>
    <property type="match status" value="1"/>
</dbReference>
<dbReference type="HOGENOM" id="CLU_039326_2_1_1"/>
<comment type="catalytic activity">
    <reaction evidence="4">
        <text>hydrogencarbonate + H(+) = CO2 + H2O</text>
        <dbReference type="Rhea" id="RHEA:10748"/>
        <dbReference type="ChEBI" id="CHEBI:15377"/>
        <dbReference type="ChEBI" id="CHEBI:15378"/>
        <dbReference type="ChEBI" id="CHEBI:16526"/>
        <dbReference type="ChEBI" id="CHEBI:17544"/>
        <dbReference type="EC" id="4.2.1.1"/>
    </reaction>
</comment>
<evidence type="ECO:0000313" key="7">
    <source>
        <dbReference type="EMBL" id="EEB13825.1"/>
    </source>
</evidence>
<keyword evidence="2 4" id="KW-0479">Metal-binding</keyword>
<proteinExistence type="inferred from homology"/>
<evidence type="ECO:0000313" key="9">
    <source>
        <dbReference type="Proteomes" id="UP000009046"/>
    </source>
</evidence>
<dbReference type="SUPFAM" id="SSF51069">
    <property type="entry name" value="Carbonic anhydrase"/>
    <property type="match status" value="1"/>
</dbReference>
<dbReference type="Gene3D" id="3.10.200.10">
    <property type="entry name" value="Alpha carbonic anhydrase"/>
    <property type="match status" value="1"/>
</dbReference>
<evidence type="ECO:0000256" key="1">
    <source>
        <dbReference type="ARBA" id="ARBA00010718"/>
    </source>
</evidence>
<dbReference type="GO" id="GO:0005737">
    <property type="term" value="C:cytoplasm"/>
    <property type="evidence" value="ECO:0007669"/>
    <property type="project" value="TreeGrafter"/>
</dbReference>
<keyword evidence="5" id="KW-0472">Membrane</keyword>
<evidence type="ECO:0000256" key="3">
    <source>
        <dbReference type="ARBA" id="ARBA00022833"/>
    </source>
</evidence>